<evidence type="ECO:0000256" key="7">
    <source>
        <dbReference type="PIRSR" id="PIRSR606710-2"/>
    </source>
</evidence>
<name>A0A9P7UKW7_9AGAR</name>
<dbReference type="PANTHER" id="PTHR43301:SF3">
    <property type="entry name" value="ARABINAN ENDO-1,5-ALPHA-L-ARABINOSIDASE A-RELATED"/>
    <property type="match status" value="1"/>
</dbReference>
<keyword evidence="9" id="KW-0732">Signal</keyword>
<dbReference type="InterPro" id="IPR006710">
    <property type="entry name" value="Glyco_hydro_43"/>
</dbReference>
<evidence type="ECO:0000256" key="9">
    <source>
        <dbReference type="SAM" id="SignalP"/>
    </source>
</evidence>
<dbReference type="SUPFAM" id="SSF75005">
    <property type="entry name" value="Arabinanase/levansucrase/invertase"/>
    <property type="match status" value="1"/>
</dbReference>
<organism evidence="10 11">
    <name type="scientific">Marasmius oreades</name>
    <name type="common">fairy-ring Marasmius</name>
    <dbReference type="NCBI Taxonomy" id="181124"/>
    <lineage>
        <taxon>Eukaryota</taxon>
        <taxon>Fungi</taxon>
        <taxon>Dikarya</taxon>
        <taxon>Basidiomycota</taxon>
        <taxon>Agaricomycotina</taxon>
        <taxon>Agaricomycetes</taxon>
        <taxon>Agaricomycetidae</taxon>
        <taxon>Agaricales</taxon>
        <taxon>Marasmiineae</taxon>
        <taxon>Marasmiaceae</taxon>
        <taxon>Marasmius</taxon>
    </lineage>
</organism>
<feature type="site" description="Important for catalytic activity, responsible for pKa modulation of the active site Glu and correct orientation of both the proton donor and substrate" evidence="7">
    <location>
        <position position="148"/>
    </location>
</feature>
<dbReference type="InterPro" id="IPR050727">
    <property type="entry name" value="GH43_arabinanases"/>
</dbReference>
<dbReference type="RefSeq" id="XP_043002426.1">
    <property type="nucleotide sequence ID" value="XM_043160469.1"/>
</dbReference>
<keyword evidence="4 8" id="KW-0326">Glycosidase</keyword>
<protein>
    <recommendedName>
        <fullName evidence="5">Endo-1,5-alpha-L-arabinanase A</fullName>
    </recommendedName>
</protein>
<dbReference type="AlphaFoldDB" id="A0A9P7UKW7"/>
<dbReference type="InterPro" id="IPR023296">
    <property type="entry name" value="Glyco_hydro_beta-prop_sf"/>
</dbReference>
<dbReference type="EMBL" id="CM032191">
    <property type="protein sequence ID" value="KAG7085955.1"/>
    <property type="molecule type" value="Genomic_DNA"/>
</dbReference>
<dbReference type="Proteomes" id="UP001049176">
    <property type="component" value="Chromosome 11"/>
</dbReference>
<proteinExistence type="inferred from homology"/>
<dbReference type="GO" id="GO:0005975">
    <property type="term" value="P:carbohydrate metabolic process"/>
    <property type="evidence" value="ECO:0007669"/>
    <property type="project" value="InterPro"/>
</dbReference>
<evidence type="ECO:0000313" key="10">
    <source>
        <dbReference type="EMBL" id="KAG7085955.1"/>
    </source>
</evidence>
<dbReference type="OrthoDB" id="195678at2759"/>
<keyword evidence="3 8" id="KW-0378">Hydrolase</keyword>
<dbReference type="GO" id="GO:0004553">
    <property type="term" value="F:hydrolase activity, hydrolyzing O-glycosyl compounds"/>
    <property type="evidence" value="ECO:0007669"/>
    <property type="project" value="InterPro"/>
</dbReference>
<feature type="active site" description="Proton acceptor" evidence="6">
    <location>
        <position position="34"/>
    </location>
</feature>
<keyword evidence="11" id="KW-1185">Reference proteome</keyword>
<evidence type="ECO:0000256" key="8">
    <source>
        <dbReference type="RuleBase" id="RU361187"/>
    </source>
</evidence>
<evidence type="ECO:0000313" key="11">
    <source>
        <dbReference type="Proteomes" id="UP001049176"/>
    </source>
</evidence>
<dbReference type="PANTHER" id="PTHR43301">
    <property type="entry name" value="ARABINAN ENDO-1,5-ALPHA-L-ARABINOSIDASE"/>
    <property type="match status" value="1"/>
</dbReference>
<dbReference type="Gene3D" id="2.115.10.20">
    <property type="entry name" value="Glycosyl hydrolase domain, family 43"/>
    <property type="match status" value="1"/>
</dbReference>
<comment type="caution">
    <text evidence="10">The sequence shown here is derived from an EMBL/GenBank/DDBJ whole genome shotgun (WGS) entry which is preliminary data.</text>
</comment>
<feature type="signal peptide" evidence="9">
    <location>
        <begin position="1"/>
        <end position="19"/>
    </location>
</feature>
<evidence type="ECO:0000256" key="3">
    <source>
        <dbReference type="ARBA" id="ARBA00022801"/>
    </source>
</evidence>
<reference evidence="10" key="1">
    <citation type="journal article" date="2021" name="Genome Biol. Evol.">
        <title>The assembled and annotated genome of the fairy-ring fungus Marasmius oreades.</title>
        <authorList>
            <person name="Hiltunen M."/>
            <person name="Ament-Velasquez S.L."/>
            <person name="Johannesson H."/>
        </authorList>
    </citation>
    <scope>NUCLEOTIDE SEQUENCE</scope>
    <source>
        <strain evidence="10">03SP1</strain>
    </source>
</reference>
<dbReference type="Pfam" id="PF04616">
    <property type="entry name" value="Glyco_hydro_43"/>
    <property type="match status" value="1"/>
</dbReference>
<feature type="chain" id="PRO_5040233557" description="Endo-1,5-alpha-L-arabinanase A" evidence="9">
    <location>
        <begin position="20"/>
        <end position="328"/>
    </location>
</feature>
<gene>
    <name evidence="10" type="ORF">E1B28_003483</name>
</gene>
<evidence type="ECO:0000256" key="2">
    <source>
        <dbReference type="ARBA" id="ARBA00009865"/>
    </source>
</evidence>
<comment type="pathway">
    <text evidence="1">Glycan metabolism; L-arabinan degradation.</text>
</comment>
<sequence>MQFLFLLTSLLTVASFVSAVPNPLPGSENIVVRDPTIWYNPTPRKYFVFSTGEGIRIFTSPSLTGSWTRVGTVMPNCSIINHPGNCELWAPSISFTLGKYVLYYAVSTIGSQDSAIGVATSPSMEPGTWTDLGAVVTSKPGDVFNAIDPDLIDYNGLKLSFGSYWNGIYQIGIWPDVNNPASPTPGTHLAGGNGRPAEGGTTFKPEDSPYWFHFFSDGVTPLAGSTSRPPPGEEYKVRVGRGTGGMGPFVGQLGFALTETRDPPTGSLVLGSHDNIYAPGGQSIFKDPVSGRYVMAYHYVRNNDTVGGQSYLGINFLDFSSGWPVVVD</sequence>
<evidence type="ECO:0000256" key="5">
    <source>
        <dbReference type="ARBA" id="ARBA00042202"/>
    </source>
</evidence>
<evidence type="ECO:0000256" key="1">
    <source>
        <dbReference type="ARBA" id="ARBA00004834"/>
    </source>
</evidence>
<evidence type="ECO:0000256" key="6">
    <source>
        <dbReference type="PIRSR" id="PIRSR606710-1"/>
    </source>
</evidence>
<evidence type="ECO:0000256" key="4">
    <source>
        <dbReference type="ARBA" id="ARBA00023295"/>
    </source>
</evidence>
<dbReference type="KEGG" id="more:E1B28_003483"/>
<accession>A0A9P7UKW7</accession>
<feature type="active site" description="Proton donor" evidence="6">
    <location>
        <position position="198"/>
    </location>
</feature>
<comment type="similarity">
    <text evidence="2 8">Belongs to the glycosyl hydrolase 43 family.</text>
</comment>
<dbReference type="GeneID" id="66072559"/>